<dbReference type="Pfam" id="PF04024">
    <property type="entry name" value="PspC"/>
    <property type="match status" value="1"/>
</dbReference>
<feature type="domain" description="Cell wall-active antibiotics response LiaF-like C-terminal" evidence="9">
    <location>
        <begin position="318"/>
        <end position="418"/>
    </location>
</feature>
<dbReference type="AlphaFoldDB" id="A0A3D9SQY8"/>
<feature type="transmembrane region" description="Helical" evidence="7">
    <location>
        <begin position="86"/>
        <end position="105"/>
    </location>
</feature>
<feature type="transmembrane region" description="Helical" evidence="7">
    <location>
        <begin position="222"/>
        <end position="242"/>
    </location>
</feature>
<feature type="compositionally biased region" description="Low complexity" evidence="6">
    <location>
        <begin position="189"/>
        <end position="208"/>
    </location>
</feature>
<gene>
    <name evidence="10" type="ORF">DFJ69_3712</name>
</gene>
<feature type="compositionally biased region" description="Basic and acidic residues" evidence="6">
    <location>
        <begin position="145"/>
        <end position="154"/>
    </location>
</feature>
<evidence type="ECO:0000256" key="6">
    <source>
        <dbReference type="SAM" id="MobiDB-lite"/>
    </source>
</evidence>
<organism evidence="10 11">
    <name type="scientific">Thermomonospora umbrina</name>
    <dbReference type="NCBI Taxonomy" id="111806"/>
    <lineage>
        <taxon>Bacteria</taxon>
        <taxon>Bacillati</taxon>
        <taxon>Actinomycetota</taxon>
        <taxon>Actinomycetes</taxon>
        <taxon>Streptosporangiales</taxon>
        <taxon>Thermomonosporaceae</taxon>
        <taxon>Thermomonospora</taxon>
    </lineage>
</organism>
<feature type="domain" description="Phage shock protein PspC N-terminal" evidence="8">
    <location>
        <begin position="13"/>
        <end position="67"/>
    </location>
</feature>
<comment type="caution">
    <text evidence="10">The sequence shown here is derived from an EMBL/GenBank/DDBJ whole genome shotgun (WGS) entry which is preliminary data.</text>
</comment>
<dbReference type="PANTHER" id="PTHR33885:SF3">
    <property type="entry name" value="PHAGE SHOCK PROTEIN C"/>
    <property type="match status" value="1"/>
</dbReference>
<keyword evidence="5 7" id="KW-0472">Membrane</keyword>
<keyword evidence="3 7" id="KW-0812">Transmembrane</keyword>
<reference evidence="10 11" key="1">
    <citation type="submission" date="2018-08" db="EMBL/GenBank/DDBJ databases">
        <title>Sequencing the genomes of 1000 actinobacteria strains.</title>
        <authorList>
            <person name="Klenk H.-P."/>
        </authorList>
    </citation>
    <scope>NUCLEOTIDE SEQUENCE [LARGE SCALE GENOMIC DNA]</scope>
    <source>
        <strain evidence="10 11">DSM 43927</strain>
    </source>
</reference>
<evidence type="ECO:0000256" key="2">
    <source>
        <dbReference type="ARBA" id="ARBA00022475"/>
    </source>
</evidence>
<feature type="transmembrane region" description="Helical" evidence="7">
    <location>
        <begin position="254"/>
        <end position="273"/>
    </location>
</feature>
<keyword evidence="4 7" id="KW-1133">Transmembrane helix</keyword>
<feature type="region of interest" description="Disordered" evidence="6">
    <location>
        <begin position="145"/>
        <end position="218"/>
    </location>
</feature>
<dbReference type="InterPro" id="IPR007168">
    <property type="entry name" value="Phageshock_PspC_N"/>
</dbReference>
<dbReference type="InterPro" id="IPR024425">
    <property type="entry name" value="LiaF-like_C"/>
</dbReference>
<dbReference type="GO" id="GO:0005886">
    <property type="term" value="C:plasma membrane"/>
    <property type="evidence" value="ECO:0007669"/>
    <property type="project" value="UniProtKB-SubCell"/>
</dbReference>
<proteinExistence type="predicted"/>
<evidence type="ECO:0000313" key="10">
    <source>
        <dbReference type="EMBL" id="REE98228.1"/>
    </source>
</evidence>
<evidence type="ECO:0000256" key="5">
    <source>
        <dbReference type="ARBA" id="ARBA00023136"/>
    </source>
</evidence>
<dbReference type="EMBL" id="QTTT01000001">
    <property type="protein sequence ID" value="REE98228.1"/>
    <property type="molecule type" value="Genomic_DNA"/>
</dbReference>
<sequence>MAAEDTTQSRPALARSHEGRIVVGVCVGLGRRTGVDPVVLRVGFAVLTLAGGQGVLLYVAAWLLMPTAEHPSKVERMLRRRFDDEAVLTVLGGLLGLSTLVTMLSEGMSDYTLAGLTVFALVALVAHARHVDFLAVARGLPERLQGHAPRDDVPRSTVDLTKTPPPSASAPLPEGMIDLATLSRPDPADVPTAAPAVPAPTGHTATAVRPERAPHPRQRTPALTSVTLLGALAVGAAMIPAATASDSGAHGAQLVMAPALAVIGLGLLVGGWFGRARGLTTVGAMLTVGLLATTAAAEIPGDARFGDVEWRPSEAPHSEQTYRVAVGDGRLDLTALPLPVGRRVRINAQVLAGRLRITVPNNVRVEVDGRAALGDITVDGRVTGGPNARVDTVMEPETGQAPAVIELRIRARLADVEVNRG</sequence>
<dbReference type="Pfam" id="PF09922">
    <property type="entry name" value="LiaF-like_C"/>
    <property type="match status" value="1"/>
</dbReference>
<dbReference type="RefSeq" id="WP_170177706.1">
    <property type="nucleotide sequence ID" value="NZ_QTTT01000001.1"/>
</dbReference>
<dbReference type="Proteomes" id="UP000256661">
    <property type="component" value="Unassembled WGS sequence"/>
</dbReference>
<keyword evidence="11" id="KW-1185">Reference proteome</keyword>
<keyword evidence="2" id="KW-1003">Cell membrane</keyword>
<evidence type="ECO:0000259" key="8">
    <source>
        <dbReference type="Pfam" id="PF04024"/>
    </source>
</evidence>
<dbReference type="InterPro" id="IPR052027">
    <property type="entry name" value="PspC"/>
</dbReference>
<evidence type="ECO:0000313" key="11">
    <source>
        <dbReference type="Proteomes" id="UP000256661"/>
    </source>
</evidence>
<evidence type="ECO:0000256" key="3">
    <source>
        <dbReference type="ARBA" id="ARBA00022692"/>
    </source>
</evidence>
<evidence type="ECO:0000259" key="9">
    <source>
        <dbReference type="Pfam" id="PF09922"/>
    </source>
</evidence>
<name>A0A3D9SQY8_9ACTN</name>
<feature type="transmembrane region" description="Helical" evidence="7">
    <location>
        <begin position="38"/>
        <end position="65"/>
    </location>
</feature>
<evidence type="ECO:0000256" key="1">
    <source>
        <dbReference type="ARBA" id="ARBA00004162"/>
    </source>
</evidence>
<evidence type="ECO:0000256" key="7">
    <source>
        <dbReference type="SAM" id="Phobius"/>
    </source>
</evidence>
<feature type="transmembrane region" description="Helical" evidence="7">
    <location>
        <begin position="111"/>
        <end position="128"/>
    </location>
</feature>
<evidence type="ECO:0000256" key="4">
    <source>
        <dbReference type="ARBA" id="ARBA00022989"/>
    </source>
</evidence>
<accession>A0A3D9SQY8</accession>
<protein>
    <submittedName>
        <fullName evidence="10">Phage shock protein C (PspC) family protein</fullName>
    </submittedName>
</protein>
<comment type="subcellular location">
    <subcellularLocation>
        <location evidence="1">Cell membrane</location>
        <topology evidence="1">Single-pass membrane protein</topology>
    </subcellularLocation>
</comment>
<dbReference type="PANTHER" id="PTHR33885">
    <property type="entry name" value="PHAGE SHOCK PROTEIN C"/>
    <property type="match status" value="1"/>
</dbReference>